<feature type="compositionally biased region" description="Low complexity" evidence="1">
    <location>
        <begin position="76"/>
        <end position="87"/>
    </location>
</feature>
<dbReference type="RefSeq" id="WP_020992148.1">
    <property type="nucleotide sequence ID" value="NZ_KI391970.1"/>
</dbReference>
<evidence type="ECO:0008006" key="5">
    <source>
        <dbReference type="Google" id="ProtNLM"/>
    </source>
</evidence>
<name>F2UX86_ACTVI</name>
<dbReference type="eggNOG" id="ENOG5033NWA">
    <property type="taxonomic scope" value="Bacteria"/>
</dbReference>
<sequence length="239" mass="24302">MKPVRTAATLLAGLALTAAPILTACSQSSDGSASSDSAASDSSAESDKGDDKDSDTKDSKKDAEADKTDKGDDKASASASASATQSDLPKATPAGYQEVTAPTVNLTFAVPEGWQATPLDETSDIYYKAPDDGFTPYLGNANVSKTTIPATKPLTEAELSPALTSIPGATSTGYSTEQTANGEAAVLNYTANIGGQTINGALIATPTKEKGKYAIISVNAGSSGQSIDELKTTILETIH</sequence>
<feature type="compositionally biased region" description="Basic and acidic residues" evidence="1">
    <location>
        <begin position="45"/>
        <end position="75"/>
    </location>
</feature>
<evidence type="ECO:0000313" key="4">
    <source>
        <dbReference type="Proteomes" id="UP000004668"/>
    </source>
</evidence>
<protein>
    <recommendedName>
        <fullName evidence="5">PsbP C-terminal domain-containing protein</fullName>
    </recommendedName>
</protein>
<dbReference type="Proteomes" id="UP000004668">
    <property type="component" value="Unassembled WGS sequence"/>
</dbReference>
<dbReference type="EMBL" id="ACRE02000079">
    <property type="protein sequence ID" value="EGE38570.2"/>
    <property type="molecule type" value="Genomic_DNA"/>
</dbReference>
<organism evidence="3 4">
    <name type="scientific">Actinomyces viscosus C505</name>
    <dbReference type="NCBI Taxonomy" id="562973"/>
    <lineage>
        <taxon>Bacteria</taxon>
        <taxon>Bacillati</taxon>
        <taxon>Actinomycetota</taxon>
        <taxon>Actinomycetes</taxon>
        <taxon>Actinomycetales</taxon>
        <taxon>Actinomycetaceae</taxon>
        <taxon>Actinomyces</taxon>
    </lineage>
</organism>
<proteinExistence type="predicted"/>
<evidence type="ECO:0000256" key="1">
    <source>
        <dbReference type="SAM" id="MobiDB-lite"/>
    </source>
</evidence>
<feature type="compositionally biased region" description="Low complexity" evidence="1">
    <location>
        <begin position="26"/>
        <end position="43"/>
    </location>
</feature>
<feature type="chain" id="PRO_5039175617" description="PsbP C-terminal domain-containing protein" evidence="2">
    <location>
        <begin position="25"/>
        <end position="239"/>
    </location>
</feature>
<feature type="region of interest" description="Disordered" evidence="1">
    <location>
        <begin position="26"/>
        <end position="92"/>
    </location>
</feature>
<gene>
    <name evidence="3" type="ORF">HMPREF0059_01431</name>
</gene>
<dbReference type="PROSITE" id="PS51257">
    <property type="entry name" value="PROKAR_LIPOPROTEIN"/>
    <property type="match status" value="1"/>
</dbReference>
<reference evidence="4" key="1">
    <citation type="submission" date="2010-02" db="EMBL/GenBank/DDBJ databases">
        <title>The Genome Sequence of Prevotella oris strain C735.</title>
        <authorList>
            <consortium name="The Broad Institute Genome Sequencing Platform"/>
            <person name="Ward D."/>
            <person name="Feldgarden M."/>
            <person name="Earl A."/>
            <person name="Young S.K."/>
            <person name="Zeng Q."/>
            <person name="Koehrsen M."/>
            <person name="Alvarado L."/>
            <person name="Berlin A."/>
            <person name="Bochicchio J."/>
            <person name="Borenstein D."/>
            <person name="Chapman S.B."/>
            <person name="Chen Z."/>
            <person name="Engels R."/>
            <person name="Freedman E."/>
            <person name="Gellesch M."/>
            <person name="Goldberg J."/>
            <person name="Griggs A."/>
            <person name="Gujja S."/>
            <person name="Heilman E."/>
            <person name="Heiman D."/>
            <person name="Hepburn T."/>
            <person name="Howarth C."/>
            <person name="Jen D."/>
            <person name="Larson L."/>
            <person name="Mehta T."/>
            <person name="Park D."/>
            <person name="Pearson M."/>
            <person name="Roberts A."/>
            <person name="Saif S."/>
            <person name="Shea T."/>
            <person name="Shenoy N."/>
            <person name="Sisk P."/>
            <person name="Stolte C."/>
            <person name="Sykes S."/>
            <person name="Thomson T."/>
            <person name="Walk T."/>
            <person name="White J."/>
            <person name="Yandava C."/>
            <person name="Sibley C.D."/>
            <person name="Field T.R."/>
            <person name="Grinwis M."/>
            <person name="Eshaghurshan C.S."/>
            <person name="Surette M.G."/>
            <person name="Haas B."/>
            <person name="Nusbaum C."/>
            <person name="Birren B."/>
        </authorList>
    </citation>
    <scope>NUCLEOTIDE SEQUENCE [LARGE SCALE GENOMIC DNA]</scope>
    <source>
        <strain evidence="4">C505</strain>
    </source>
</reference>
<feature type="signal peptide" evidence="2">
    <location>
        <begin position="1"/>
        <end position="24"/>
    </location>
</feature>
<comment type="caution">
    <text evidence="3">The sequence shown here is derived from an EMBL/GenBank/DDBJ whole genome shotgun (WGS) entry which is preliminary data.</text>
</comment>
<keyword evidence="2" id="KW-0732">Signal</keyword>
<dbReference type="HOGENOM" id="CLU_1192736_0_0_11"/>
<reference evidence="3 4" key="2">
    <citation type="submission" date="2011-10" db="EMBL/GenBank/DDBJ databases">
        <title>The Genome Sequence of Actinomyces viscosus C505.</title>
        <authorList>
            <consortium name="The Broad Institute Genome Sequencing Platform"/>
            <consortium name="The Broad Institute Genome Sequencing Center for Infectious Disease"/>
            <person name="Earl A."/>
            <person name="Ward D."/>
            <person name="Feldgarden M."/>
            <person name="Gevers D."/>
            <person name="Sibley C.D."/>
            <person name="Field T.R."/>
            <person name="Grinwis M."/>
            <person name="Eshaghurshan C.S."/>
            <person name="Surette M.G."/>
            <person name="Young S.K."/>
            <person name="Zeng Q."/>
            <person name="Gargeya S."/>
            <person name="Fitzgerald M."/>
            <person name="Haas B."/>
            <person name="Abouelleil A."/>
            <person name="Alvarado L."/>
            <person name="Arachchi H.M."/>
            <person name="Berlin A."/>
            <person name="Brown A."/>
            <person name="Chapman S.B."/>
            <person name="Chen Z."/>
            <person name="Dunbar C."/>
            <person name="Freedman E."/>
            <person name="Gearin G."/>
            <person name="Goldberg J."/>
            <person name="Griggs A."/>
            <person name="Gujja S."/>
            <person name="Heiman D."/>
            <person name="Howarth C."/>
            <person name="Larson L."/>
            <person name="Lui A."/>
            <person name="MacDonald P.J.P."/>
            <person name="Montmayeur A."/>
            <person name="Murphy C."/>
            <person name="Neiman D."/>
            <person name="Pearson M."/>
            <person name="Priest M."/>
            <person name="Roberts A."/>
            <person name="Saif S."/>
            <person name="Shea T."/>
            <person name="Shenoy N."/>
            <person name="Sisk P."/>
            <person name="Stolte C."/>
            <person name="Sykes S."/>
            <person name="Wortman J."/>
            <person name="Nusbaum C."/>
            <person name="Birren B."/>
        </authorList>
    </citation>
    <scope>NUCLEOTIDE SEQUENCE [LARGE SCALE GENOMIC DNA]</scope>
    <source>
        <strain evidence="3 4">C505</strain>
    </source>
</reference>
<accession>F2UX86</accession>
<evidence type="ECO:0000313" key="3">
    <source>
        <dbReference type="EMBL" id="EGE38570.2"/>
    </source>
</evidence>
<evidence type="ECO:0000256" key="2">
    <source>
        <dbReference type="SAM" id="SignalP"/>
    </source>
</evidence>
<dbReference type="AlphaFoldDB" id="F2UX86"/>